<evidence type="ECO:0000313" key="3">
    <source>
        <dbReference type="EMBL" id="CTQ32082.1"/>
    </source>
</evidence>
<evidence type="ECO:0000256" key="1">
    <source>
        <dbReference type="SAM" id="Phobius"/>
    </source>
</evidence>
<feature type="transmembrane region" description="Helical" evidence="1">
    <location>
        <begin position="69"/>
        <end position="90"/>
    </location>
</feature>
<keyword evidence="1" id="KW-0472">Membrane</keyword>
<evidence type="ECO:0000313" key="4">
    <source>
        <dbReference type="Proteomes" id="UP000048908"/>
    </source>
</evidence>
<dbReference type="EMBL" id="CXPG01000012">
    <property type="protein sequence ID" value="CTQ32082.1"/>
    <property type="molecule type" value="Genomic_DNA"/>
</dbReference>
<feature type="transmembrane region" description="Helical" evidence="1">
    <location>
        <begin position="124"/>
        <end position="144"/>
    </location>
</feature>
<accession>A0A0M6XN37</accession>
<protein>
    <submittedName>
        <fullName evidence="3">EamA-like transporter family protein</fullName>
    </submittedName>
</protein>
<feature type="transmembrane region" description="Helical" evidence="1">
    <location>
        <begin position="150"/>
        <end position="172"/>
    </location>
</feature>
<dbReference type="AlphaFoldDB" id="A0A0M6XN37"/>
<dbReference type="InterPro" id="IPR000620">
    <property type="entry name" value="EamA_dom"/>
</dbReference>
<gene>
    <name evidence="3" type="ORF">JAN5088_00844</name>
</gene>
<feature type="transmembrane region" description="Helical" evidence="1">
    <location>
        <begin position="40"/>
        <end position="62"/>
    </location>
</feature>
<reference evidence="3 4" key="1">
    <citation type="submission" date="2015-07" db="EMBL/GenBank/DDBJ databases">
        <authorList>
            <person name="Noorani M."/>
        </authorList>
    </citation>
    <scope>NUCLEOTIDE SEQUENCE [LARGE SCALE GENOMIC DNA]</scope>
    <source>
        <strain evidence="3 4">CECT 5088</strain>
    </source>
</reference>
<dbReference type="Proteomes" id="UP000048908">
    <property type="component" value="Unassembled WGS sequence"/>
</dbReference>
<keyword evidence="4" id="KW-1185">Reference proteome</keyword>
<dbReference type="GO" id="GO:0016020">
    <property type="term" value="C:membrane"/>
    <property type="evidence" value="ECO:0007669"/>
    <property type="project" value="InterPro"/>
</dbReference>
<keyword evidence="1" id="KW-1133">Transmembrane helix</keyword>
<sequence>MSLWVFASLFAASVQALRFLLQKKLAVSGLSPAAATFARFVYAPAIIAAGLAGWTLATAGVLPRIAPGFWTYALSGGIAQILATMCVVALFARRNFAVGIAFSKVTVLMTVVAGFLVLGESVTLADLSAMGVGLVGVLILSVPADGGWQVFNRASALGLASGAFFSISAVGYRGASLLVMSEAPLLRAAVTLCLVTLLQTLLLGAWLGWRDRAGLLAVFQRWRATALVGATSMAGSMGWFTAYTLQTAAYVNAVGQVELILSILISWLVLGERFSRRELLAIALVTASVIALILLQA</sequence>
<feature type="domain" description="EamA" evidence="2">
    <location>
        <begin position="157"/>
        <end position="292"/>
    </location>
</feature>
<feature type="transmembrane region" description="Helical" evidence="1">
    <location>
        <begin position="279"/>
        <end position="296"/>
    </location>
</feature>
<evidence type="ECO:0000259" key="2">
    <source>
        <dbReference type="Pfam" id="PF00892"/>
    </source>
</evidence>
<keyword evidence="1" id="KW-0812">Transmembrane</keyword>
<organism evidence="3 4">
    <name type="scientific">Jannaschia rubra</name>
    <dbReference type="NCBI Taxonomy" id="282197"/>
    <lineage>
        <taxon>Bacteria</taxon>
        <taxon>Pseudomonadati</taxon>
        <taxon>Pseudomonadota</taxon>
        <taxon>Alphaproteobacteria</taxon>
        <taxon>Rhodobacterales</taxon>
        <taxon>Roseobacteraceae</taxon>
        <taxon>Jannaschia</taxon>
    </lineage>
</organism>
<proteinExistence type="predicted"/>
<feature type="transmembrane region" description="Helical" evidence="1">
    <location>
        <begin position="96"/>
        <end position="117"/>
    </location>
</feature>
<dbReference type="Pfam" id="PF00892">
    <property type="entry name" value="EamA"/>
    <property type="match status" value="1"/>
</dbReference>
<dbReference type="STRING" id="282197.SAMN04488517_104150"/>
<feature type="transmembrane region" description="Helical" evidence="1">
    <location>
        <begin position="249"/>
        <end position="270"/>
    </location>
</feature>
<dbReference type="OrthoDB" id="5243804at2"/>
<feature type="transmembrane region" description="Helical" evidence="1">
    <location>
        <begin position="184"/>
        <end position="209"/>
    </location>
</feature>
<dbReference type="InterPro" id="IPR037185">
    <property type="entry name" value="EmrE-like"/>
</dbReference>
<dbReference type="RefSeq" id="WP_055681535.1">
    <property type="nucleotide sequence ID" value="NZ_CXPG01000012.1"/>
</dbReference>
<dbReference type="SUPFAM" id="SSF103481">
    <property type="entry name" value="Multidrug resistance efflux transporter EmrE"/>
    <property type="match status" value="1"/>
</dbReference>
<name>A0A0M6XN37_9RHOB</name>